<gene>
    <name evidence="1" type="ORF">BSZ19_18475</name>
</gene>
<reference evidence="1 2" key="1">
    <citation type="submission" date="2017-03" db="EMBL/GenBank/DDBJ databases">
        <title>Whole genome sequences of fourteen strains of Bradyrhizobium canariense and one strain of Bradyrhizobium japonicum isolated from Lupinus (Papilionoideae: Genisteae) species in Algeria.</title>
        <authorList>
            <person name="Crovadore J."/>
            <person name="Chekireb D."/>
            <person name="Brachmann A."/>
            <person name="Chablais R."/>
            <person name="Cochard B."/>
            <person name="Lefort F."/>
        </authorList>
    </citation>
    <scope>NUCLEOTIDE SEQUENCE [LARGE SCALE GENOMIC DNA]</scope>
    <source>
        <strain evidence="1 2">UBMA197</strain>
    </source>
</reference>
<evidence type="ECO:0000313" key="1">
    <source>
        <dbReference type="EMBL" id="OSJ32539.1"/>
    </source>
</evidence>
<accession>A0A1Y2JQ98</accession>
<comment type="caution">
    <text evidence="1">The sequence shown here is derived from an EMBL/GenBank/DDBJ whole genome shotgun (WGS) entry which is preliminary data.</text>
</comment>
<proteinExistence type="predicted"/>
<dbReference type="RefSeq" id="WP_085401153.1">
    <property type="nucleotide sequence ID" value="NZ_NAFL01000248.1"/>
</dbReference>
<dbReference type="EMBL" id="NAFL01000248">
    <property type="protein sequence ID" value="OSJ32539.1"/>
    <property type="molecule type" value="Genomic_DNA"/>
</dbReference>
<name>A0A1Y2JQ98_BRAJP</name>
<organism evidence="1 2">
    <name type="scientific">Bradyrhizobium japonicum</name>
    <dbReference type="NCBI Taxonomy" id="375"/>
    <lineage>
        <taxon>Bacteria</taxon>
        <taxon>Pseudomonadati</taxon>
        <taxon>Pseudomonadota</taxon>
        <taxon>Alphaproteobacteria</taxon>
        <taxon>Hyphomicrobiales</taxon>
        <taxon>Nitrobacteraceae</taxon>
        <taxon>Bradyrhizobium</taxon>
    </lineage>
</organism>
<dbReference type="Proteomes" id="UP000193335">
    <property type="component" value="Unassembled WGS sequence"/>
</dbReference>
<dbReference type="AlphaFoldDB" id="A0A1Y2JQ98"/>
<sequence>MNVFTLDELCVAYNMIQAVLRPGETLEDRLEEAGYVLVFGKNPPHGDYWSYDDERALIERDGHYVIVDREPTQTGGGALIDRVSG</sequence>
<evidence type="ECO:0000313" key="2">
    <source>
        <dbReference type="Proteomes" id="UP000193335"/>
    </source>
</evidence>
<protein>
    <submittedName>
        <fullName evidence="1">Uncharacterized protein</fullName>
    </submittedName>
</protein>